<dbReference type="GeneID" id="3855177"/>
<sequence length="242" mass="28329">MIIDNLTIGKYISRPNRFTIEFKDKDKAITLAHLHDPGRLKELLIPNTDVLLKYINTYKETGRKTKYDVIAIKNKNNWILLNSSYHNKLVEELINTKEINSLENFHIDKPEIKYKNSRIDFLLKDDKNNPLYLEVKGCTLVEDTTAKFPDAPTKRGKKHVEELMEIHEKGIFTMVLILVLHNDADEFKPNYDTDIDFSQTLHEAYISGVKIYPLKINTELKNNSIILKKDRILSIKFKERNK</sequence>
<evidence type="ECO:0000256" key="1">
    <source>
        <dbReference type="HAMAP-Rule" id="MF_00095"/>
    </source>
</evidence>
<dbReference type="Gene3D" id="2.40.50.580">
    <property type="match status" value="1"/>
</dbReference>
<dbReference type="Pfam" id="PF03749">
    <property type="entry name" value="SfsA"/>
    <property type="match status" value="1"/>
</dbReference>
<comment type="similarity">
    <text evidence="1">Belongs to the SfsA family.</text>
</comment>
<organism evidence="4 5">
    <name type="scientific">Methanosphaera stadtmanae</name>
    <dbReference type="NCBI Taxonomy" id="2317"/>
    <lineage>
        <taxon>Archaea</taxon>
        <taxon>Methanobacteriati</taxon>
        <taxon>Methanobacteriota</taxon>
        <taxon>Methanomada group</taxon>
        <taxon>Methanobacteria</taxon>
        <taxon>Methanobacteriales</taxon>
        <taxon>Methanobacteriaceae</taxon>
        <taxon>Methanosphaera</taxon>
    </lineage>
</organism>
<proteinExistence type="inferred from homology"/>
<name>A0A328PY26_9EURY</name>
<dbReference type="PANTHER" id="PTHR30545">
    <property type="entry name" value="SUGAR FERMENTATION STIMULATION PROTEIN A"/>
    <property type="match status" value="1"/>
</dbReference>
<dbReference type="GeneID" id="41325626"/>
<evidence type="ECO:0000313" key="5">
    <source>
        <dbReference type="Proteomes" id="UP000248557"/>
    </source>
</evidence>
<dbReference type="AlphaFoldDB" id="A0A328PY26"/>
<evidence type="ECO:0000259" key="2">
    <source>
        <dbReference type="Pfam" id="PF03749"/>
    </source>
</evidence>
<feature type="domain" description="SfsA N-terminal OB" evidence="3">
    <location>
        <begin position="12"/>
        <end position="80"/>
    </location>
</feature>
<dbReference type="EMBL" id="NGJK01000067">
    <property type="protein sequence ID" value="RAP02871.1"/>
    <property type="molecule type" value="Genomic_DNA"/>
</dbReference>
<dbReference type="NCBIfam" id="TIGR00230">
    <property type="entry name" value="sfsA"/>
    <property type="match status" value="1"/>
</dbReference>
<reference evidence="4 5" key="1">
    <citation type="submission" date="2017-05" db="EMBL/GenBank/DDBJ databases">
        <title>Host range expansion of the Methanosphaera genus to humans and monogastric animals involves recent and extensive reduction in genome content.</title>
        <authorList>
            <person name="Hoedt E.C."/>
            <person name="Volmer J.G."/>
            <person name="Parks D.H."/>
            <person name="Rosewarne C.P."/>
            <person name="Denman S.E."/>
            <person name="Mcsweeney C.S."/>
            <person name="O Cuiv P."/>
            <person name="Hugenholtz P."/>
            <person name="Tyson G.W."/>
            <person name="Morrison M."/>
        </authorList>
    </citation>
    <scope>NUCLEOTIDE SEQUENCE [LARGE SCALE GENOMIC DNA]</scope>
    <source>
        <strain evidence="4 5">PA5</strain>
    </source>
</reference>
<dbReference type="InterPro" id="IPR041465">
    <property type="entry name" value="SfsA_N"/>
</dbReference>
<evidence type="ECO:0000313" key="4">
    <source>
        <dbReference type="EMBL" id="RAP02871.1"/>
    </source>
</evidence>
<dbReference type="InterPro" id="IPR040452">
    <property type="entry name" value="SfsA_C"/>
</dbReference>
<dbReference type="OMA" id="YVEVKGC"/>
<gene>
    <name evidence="1" type="primary">sfsA</name>
    <name evidence="4" type="ORF">CA615_05230</name>
</gene>
<dbReference type="InterPro" id="IPR005224">
    <property type="entry name" value="SfsA"/>
</dbReference>
<accession>A0A328PY26</accession>
<dbReference type="HAMAP" id="MF_00095">
    <property type="entry name" value="SfsA"/>
    <property type="match status" value="1"/>
</dbReference>
<dbReference type="SMR" id="A0A328PY26"/>
<dbReference type="RefSeq" id="WP_011406640.1">
    <property type="nucleotide sequence ID" value="NZ_CATZXA010000072.1"/>
</dbReference>
<dbReference type="PANTHER" id="PTHR30545:SF2">
    <property type="entry name" value="SUGAR FERMENTATION STIMULATION PROTEIN A"/>
    <property type="match status" value="1"/>
</dbReference>
<feature type="domain" description="Sugar fermentation stimulation protein C-terminal" evidence="2">
    <location>
        <begin position="85"/>
        <end position="220"/>
    </location>
</feature>
<evidence type="ECO:0000259" key="3">
    <source>
        <dbReference type="Pfam" id="PF17746"/>
    </source>
</evidence>
<dbReference type="Proteomes" id="UP000248557">
    <property type="component" value="Unassembled WGS sequence"/>
</dbReference>
<dbReference type="Pfam" id="PF17746">
    <property type="entry name" value="SfsA_N"/>
    <property type="match status" value="1"/>
</dbReference>
<comment type="caution">
    <text evidence="4">The sequence shown here is derived from an EMBL/GenBank/DDBJ whole genome shotgun (WGS) entry which is preliminary data.</text>
</comment>
<dbReference type="CDD" id="cd22359">
    <property type="entry name" value="SfsA-like_bacterial"/>
    <property type="match status" value="1"/>
</dbReference>
<dbReference type="Gene3D" id="3.40.1350.60">
    <property type="match status" value="1"/>
</dbReference>
<protein>
    <recommendedName>
        <fullName evidence="1">Sugar fermentation stimulation protein homolog</fullName>
    </recommendedName>
</protein>
<dbReference type="GO" id="GO:0003677">
    <property type="term" value="F:DNA binding"/>
    <property type="evidence" value="ECO:0007669"/>
    <property type="project" value="InterPro"/>
</dbReference>